<protein>
    <submittedName>
        <fullName evidence="1">Uncharacterized protein</fullName>
    </submittedName>
</protein>
<organism evidence="1 2">
    <name type="scientific">Entomophthora muscae</name>
    <dbReference type="NCBI Taxonomy" id="34485"/>
    <lineage>
        <taxon>Eukaryota</taxon>
        <taxon>Fungi</taxon>
        <taxon>Fungi incertae sedis</taxon>
        <taxon>Zoopagomycota</taxon>
        <taxon>Entomophthoromycotina</taxon>
        <taxon>Entomophthoromycetes</taxon>
        <taxon>Entomophthorales</taxon>
        <taxon>Entomophthoraceae</taxon>
        <taxon>Entomophthora</taxon>
    </lineage>
</organism>
<reference evidence="1" key="1">
    <citation type="submission" date="2022-04" db="EMBL/GenBank/DDBJ databases">
        <title>Genome of the entomopathogenic fungus Entomophthora muscae.</title>
        <authorList>
            <person name="Elya C."/>
            <person name="Lovett B.R."/>
            <person name="Lee E."/>
            <person name="Macias A.M."/>
            <person name="Hajek A.E."/>
            <person name="De Bivort B.L."/>
            <person name="Kasson M.T."/>
            <person name="De Fine Licht H.H."/>
            <person name="Stajich J.E."/>
        </authorList>
    </citation>
    <scope>NUCLEOTIDE SEQUENCE</scope>
    <source>
        <strain evidence="1">Berkeley</strain>
    </source>
</reference>
<proteinExistence type="predicted"/>
<sequence>MVDAKGLDLSKVETKPIFGVELVEPLRCGFDILYYSITFLQKAGLLHGNEKLVHPDSSSGSGPAMMGSAGFNPLARVEPGLPGQPLGGPG</sequence>
<evidence type="ECO:0000313" key="2">
    <source>
        <dbReference type="Proteomes" id="UP001165960"/>
    </source>
</evidence>
<dbReference type="EMBL" id="QTSX02006593">
    <property type="protein sequence ID" value="KAJ9052839.1"/>
    <property type="molecule type" value="Genomic_DNA"/>
</dbReference>
<accession>A0ACC2RRX3</accession>
<name>A0ACC2RRX3_9FUNG</name>
<gene>
    <name evidence="1" type="ORF">DSO57_1030073</name>
</gene>
<comment type="caution">
    <text evidence="1">The sequence shown here is derived from an EMBL/GenBank/DDBJ whole genome shotgun (WGS) entry which is preliminary data.</text>
</comment>
<keyword evidence="2" id="KW-1185">Reference proteome</keyword>
<evidence type="ECO:0000313" key="1">
    <source>
        <dbReference type="EMBL" id="KAJ9052839.1"/>
    </source>
</evidence>
<dbReference type="Proteomes" id="UP001165960">
    <property type="component" value="Unassembled WGS sequence"/>
</dbReference>